<feature type="repeat" description="TPR" evidence="1">
    <location>
        <begin position="407"/>
        <end position="440"/>
    </location>
</feature>
<evidence type="ECO:0000313" key="2">
    <source>
        <dbReference type="EMBL" id="QIZ21287.1"/>
    </source>
</evidence>
<dbReference type="InterPro" id="IPR011990">
    <property type="entry name" value="TPR-like_helical_dom_sf"/>
</dbReference>
<name>A0A6H1Q2Y1_9PROT</name>
<dbReference type="Proteomes" id="UP000501094">
    <property type="component" value="Chromosome"/>
</dbReference>
<dbReference type="PANTHER" id="PTHR12558:SF13">
    <property type="entry name" value="CELL DIVISION CYCLE PROTEIN 27 HOMOLOG"/>
    <property type="match status" value="1"/>
</dbReference>
<gene>
    <name evidence="2" type="ORF">E5R92_05760</name>
</gene>
<dbReference type="EMBL" id="CP038852">
    <property type="protein sequence ID" value="QIZ21287.1"/>
    <property type="molecule type" value="Genomic_DNA"/>
</dbReference>
<sequence length="561" mass="66634">MLLKFFKLFLILLLYQSPLYSKNNSLNDFNARYLSNYFSGIVAYENLDNTEALKFFNSSKILIKQHDAYLERYVFSLVLDGKVKKAINQVKQNSTKNNSDFFQANLLLAVDSLKKKNFKKSKVYIDRSYEFINNDRLSLIIAETFKQYLSVFEEKKLMKQKNTFGNFSFINEVFQRCYLNDKDTERYFNTLINSQNDADYSRYTFFLISYLIENDNYDKAKKITNNFDYLNSSVLISQGKKWIEDKNLGNFQDIFLCTNANDIVSELFFLIANLYSSQNDYEKSNFYLNIANYLNPKFIFNLSLLAENYYLNDDYSNTLKTLKVFDKKHEFYYWFKLKKESQIILKKSDQETSLNFINEKFKEIKNPNKKFLFDIANTHKNAKRYIEAISFYDQILLKMDVNSDLYAEILYRRGGSYERSGDYIKADKDLLKSLEANPDDAYVLNYLAYSWLEREHKIETALKMLEKAYAARSNDPYIIDSIGWAYYLVEEYEKAENFLKRAVELMPQDPIVNDHYGDILWQLDRKIQARYFWQAVLNLDETEDTMKETIKNKLIEGLKNS</sequence>
<accession>A0A6H1Q2Y1</accession>
<dbReference type="SUPFAM" id="SSF48452">
    <property type="entry name" value="TPR-like"/>
    <property type="match status" value="2"/>
</dbReference>
<reference evidence="2 3" key="1">
    <citation type="journal article" date="2020" name="Nat. Microbiol.">
        <title>Lysogenic host-virus interactions in SAR11 marine bacteria.</title>
        <authorList>
            <person name="Morris R.M."/>
            <person name="Cain K.R."/>
            <person name="Hvorecny K.L."/>
            <person name="Kollman J.M."/>
        </authorList>
    </citation>
    <scope>NUCLEOTIDE SEQUENCE [LARGE SCALE GENOMIC DNA]</scope>
    <source>
        <strain evidence="2 3">NP1</strain>
    </source>
</reference>
<dbReference type="Pfam" id="PF13181">
    <property type="entry name" value="TPR_8"/>
    <property type="match status" value="3"/>
</dbReference>
<dbReference type="AlphaFoldDB" id="A0A6H1Q2Y1"/>
<evidence type="ECO:0000313" key="3">
    <source>
        <dbReference type="Proteomes" id="UP000501094"/>
    </source>
</evidence>
<dbReference type="InterPro" id="IPR019734">
    <property type="entry name" value="TPR_rpt"/>
</dbReference>
<keyword evidence="3" id="KW-1185">Reference proteome</keyword>
<evidence type="ECO:0000256" key="1">
    <source>
        <dbReference type="PROSITE-ProRule" id="PRU00339"/>
    </source>
</evidence>
<keyword evidence="1" id="KW-0802">TPR repeat</keyword>
<proteinExistence type="predicted"/>
<dbReference type="PANTHER" id="PTHR12558">
    <property type="entry name" value="CELL DIVISION CYCLE 16,23,27"/>
    <property type="match status" value="1"/>
</dbReference>
<dbReference type="PROSITE" id="PS50005">
    <property type="entry name" value="TPR"/>
    <property type="match status" value="2"/>
</dbReference>
<dbReference type="KEGG" id="peg:E5R92_05760"/>
<organism evidence="2 3">
    <name type="scientific">Candidatus Pelagibacter giovannonii</name>
    <dbReference type="NCBI Taxonomy" id="2563896"/>
    <lineage>
        <taxon>Bacteria</taxon>
        <taxon>Pseudomonadati</taxon>
        <taxon>Pseudomonadota</taxon>
        <taxon>Alphaproteobacteria</taxon>
        <taxon>Candidatus Pelagibacterales</taxon>
        <taxon>Candidatus Pelagibacteraceae</taxon>
        <taxon>Candidatus Pelagibacter</taxon>
    </lineage>
</organism>
<feature type="repeat" description="TPR" evidence="1">
    <location>
        <begin position="476"/>
        <end position="509"/>
    </location>
</feature>
<dbReference type="Gene3D" id="1.25.40.10">
    <property type="entry name" value="Tetratricopeptide repeat domain"/>
    <property type="match status" value="1"/>
</dbReference>
<dbReference type="SMART" id="SM00028">
    <property type="entry name" value="TPR"/>
    <property type="match status" value="6"/>
</dbReference>
<protein>
    <submittedName>
        <fullName evidence="2">Tetratricopeptide repeat protein</fullName>
    </submittedName>
</protein>